<dbReference type="AlphaFoldDB" id="A0A6C0IWW3"/>
<evidence type="ECO:0000313" key="1">
    <source>
        <dbReference type="EMBL" id="QHT97582.1"/>
    </source>
</evidence>
<proteinExistence type="predicted"/>
<name>A0A6C0IWW3_9ZZZZ</name>
<dbReference type="EMBL" id="MN740282">
    <property type="protein sequence ID" value="QHT97582.1"/>
    <property type="molecule type" value="Genomic_DNA"/>
</dbReference>
<reference evidence="1" key="1">
    <citation type="journal article" date="2020" name="Nature">
        <title>Giant virus diversity and host interactions through global metagenomics.</title>
        <authorList>
            <person name="Schulz F."/>
            <person name="Roux S."/>
            <person name="Paez-Espino D."/>
            <person name="Jungbluth S."/>
            <person name="Walsh D.A."/>
            <person name="Denef V.J."/>
            <person name="McMahon K.D."/>
            <person name="Konstantinidis K.T."/>
            <person name="Eloe-Fadrosh E.A."/>
            <person name="Kyrpides N.C."/>
            <person name="Woyke T."/>
        </authorList>
    </citation>
    <scope>NUCLEOTIDE SEQUENCE</scope>
    <source>
        <strain evidence="1">GVMAG-M-3300025138-11</strain>
    </source>
</reference>
<accession>A0A6C0IWW3</accession>
<sequence length="198" mass="22958">MKNNIQNNKKIKFNIQGLTRLNEDACYKKINNKTILKSGNYSVKSYKNNDCAVPNVENISLKHPSFFYRDGYGWVSNNGCVVDNDSKLRNSRNLTNLNSIHQLKERLHKTTPFLINKDKSIPKETNLLHSESTLLKRPCNTLSGITIDRFIPQIPVLKENIQNPRNLIQEINNKNWIRGGQPSRQYIKTKEYLNKCIN</sequence>
<protein>
    <submittedName>
        <fullName evidence="1">Uncharacterized protein</fullName>
    </submittedName>
</protein>
<organism evidence="1">
    <name type="scientific">viral metagenome</name>
    <dbReference type="NCBI Taxonomy" id="1070528"/>
    <lineage>
        <taxon>unclassified sequences</taxon>
        <taxon>metagenomes</taxon>
        <taxon>organismal metagenomes</taxon>
    </lineage>
</organism>